<evidence type="ECO:0000313" key="3">
    <source>
        <dbReference type="Proteomes" id="UP001432146"/>
    </source>
</evidence>
<organism evidence="2 3">
    <name type="scientific">Tetragonisca angustula</name>
    <dbReference type="NCBI Taxonomy" id="166442"/>
    <lineage>
        <taxon>Eukaryota</taxon>
        <taxon>Metazoa</taxon>
        <taxon>Ecdysozoa</taxon>
        <taxon>Arthropoda</taxon>
        <taxon>Hexapoda</taxon>
        <taxon>Insecta</taxon>
        <taxon>Pterygota</taxon>
        <taxon>Neoptera</taxon>
        <taxon>Endopterygota</taxon>
        <taxon>Hymenoptera</taxon>
        <taxon>Apocrita</taxon>
        <taxon>Aculeata</taxon>
        <taxon>Apoidea</taxon>
        <taxon>Anthophila</taxon>
        <taxon>Apidae</taxon>
        <taxon>Tetragonisca</taxon>
    </lineage>
</organism>
<evidence type="ECO:0000256" key="1">
    <source>
        <dbReference type="SAM" id="MobiDB-lite"/>
    </source>
</evidence>
<dbReference type="EMBL" id="JAWNGG020000036">
    <property type="protein sequence ID" value="KAK9306839.1"/>
    <property type="molecule type" value="Genomic_DNA"/>
</dbReference>
<proteinExistence type="predicted"/>
<comment type="caution">
    <text evidence="2">The sequence shown here is derived from an EMBL/GenBank/DDBJ whole genome shotgun (WGS) entry which is preliminary data.</text>
</comment>
<feature type="compositionally biased region" description="Basic and acidic residues" evidence="1">
    <location>
        <begin position="58"/>
        <end position="73"/>
    </location>
</feature>
<dbReference type="AlphaFoldDB" id="A0AAW1ABY5"/>
<sequence>MSGAVGCTIAKDREESVEKGTLSAAATLFSTNDNGPPGEIELATSVNDAEVAPALPKSSKEQERGGARGRELG</sequence>
<accession>A0AAW1ABY5</accession>
<reference evidence="2 3" key="1">
    <citation type="submission" date="2024-05" db="EMBL/GenBank/DDBJ databases">
        <title>The nuclear and mitochondrial genome assemblies of Tetragonisca angustula (Apidae: Meliponini), a tiny yet remarkable pollinator in the Neotropics.</title>
        <authorList>
            <person name="Ferrari R."/>
            <person name="Ricardo P.C."/>
            <person name="Dias F.C."/>
            <person name="Araujo N.S."/>
            <person name="Soares D.O."/>
            <person name="Zhou Q.-S."/>
            <person name="Zhu C.-D."/>
            <person name="Coutinho L."/>
            <person name="Airas M.C."/>
            <person name="Batista T.M."/>
        </authorList>
    </citation>
    <scope>NUCLEOTIDE SEQUENCE [LARGE SCALE GENOMIC DNA]</scope>
    <source>
        <strain evidence="2">ASF017062</strain>
        <tissue evidence="2">Abdomen</tissue>
    </source>
</reference>
<gene>
    <name evidence="2" type="ORF">QLX08_002714</name>
</gene>
<name>A0AAW1ABY5_9HYME</name>
<keyword evidence="3" id="KW-1185">Reference proteome</keyword>
<protein>
    <submittedName>
        <fullName evidence="2">Uncharacterized protein</fullName>
    </submittedName>
</protein>
<evidence type="ECO:0000313" key="2">
    <source>
        <dbReference type="EMBL" id="KAK9306839.1"/>
    </source>
</evidence>
<dbReference type="Proteomes" id="UP001432146">
    <property type="component" value="Unassembled WGS sequence"/>
</dbReference>
<feature type="region of interest" description="Disordered" evidence="1">
    <location>
        <begin position="51"/>
        <end position="73"/>
    </location>
</feature>